<dbReference type="Proteomes" id="UP001295423">
    <property type="component" value="Unassembled WGS sequence"/>
</dbReference>
<feature type="compositionally biased region" description="Basic and acidic residues" evidence="1">
    <location>
        <begin position="71"/>
        <end position="81"/>
    </location>
</feature>
<feature type="signal peptide" evidence="2">
    <location>
        <begin position="1"/>
        <end position="20"/>
    </location>
</feature>
<evidence type="ECO:0000256" key="2">
    <source>
        <dbReference type="SAM" id="SignalP"/>
    </source>
</evidence>
<gene>
    <name evidence="3" type="ORF">CYCCA115_LOCUS21516</name>
</gene>
<name>A0AAD2G8L4_9STRA</name>
<feature type="chain" id="PRO_5042204434" evidence="2">
    <location>
        <begin position="21"/>
        <end position="324"/>
    </location>
</feature>
<evidence type="ECO:0000256" key="1">
    <source>
        <dbReference type="SAM" id="MobiDB-lite"/>
    </source>
</evidence>
<evidence type="ECO:0000313" key="3">
    <source>
        <dbReference type="EMBL" id="CAJ1965930.1"/>
    </source>
</evidence>
<accession>A0AAD2G8L4</accession>
<comment type="caution">
    <text evidence="3">The sequence shown here is derived from an EMBL/GenBank/DDBJ whole genome shotgun (WGS) entry which is preliminary data.</text>
</comment>
<protein>
    <submittedName>
        <fullName evidence="3">Uncharacterized protein</fullName>
    </submittedName>
</protein>
<dbReference type="EMBL" id="CAKOGP040002236">
    <property type="protein sequence ID" value="CAJ1965930.1"/>
    <property type="molecule type" value="Genomic_DNA"/>
</dbReference>
<keyword evidence="4" id="KW-1185">Reference proteome</keyword>
<sequence>MMKLLCSLLLTAILCSTSTAASESSSARKLSKKSGRSDKQRLVALKMEATMASNKVIEKDIEDTDTAPNESKYKSESDKSFKNNNKNNNHVVPEPTLERQPVQVQVKLGNMDLEDLNAEETMYFESALRKAIQLAQDQHQGQDEKHGEEQVTIGAILVENGHGTHQHDGGRNLRGDRSLWLSYSFFNVWTIIETFRCRFCFSAPAAVTVSEEDDDDDDDYVAPAYDDYYFDSRAYYDQWKEDMNTYTRAPTPAPTQRPTYEMDEWEKCQANNMVLGIYGGCRRKLGSSENSNTSLEDILCGLLREGPHECFHSVDECTLEVSEW</sequence>
<evidence type="ECO:0000313" key="4">
    <source>
        <dbReference type="Proteomes" id="UP001295423"/>
    </source>
</evidence>
<proteinExistence type="predicted"/>
<organism evidence="3 4">
    <name type="scientific">Cylindrotheca closterium</name>
    <dbReference type="NCBI Taxonomy" id="2856"/>
    <lineage>
        <taxon>Eukaryota</taxon>
        <taxon>Sar</taxon>
        <taxon>Stramenopiles</taxon>
        <taxon>Ochrophyta</taxon>
        <taxon>Bacillariophyta</taxon>
        <taxon>Bacillariophyceae</taxon>
        <taxon>Bacillariophycidae</taxon>
        <taxon>Bacillariales</taxon>
        <taxon>Bacillariaceae</taxon>
        <taxon>Cylindrotheca</taxon>
    </lineage>
</organism>
<dbReference type="AlphaFoldDB" id="A0AAD2G8L4"/>
<keyword evidence="2" id="KW-0732">Signal</keyword>
<reference evidence="3" key="1">
    <citation type="submission" date="2023-08" db="EMBL/GenBank/DDBJ databases">
        <authorList>
            <person name="Audoor S."/>
            <person name="Bilcke G."/>
        </authorList>
    </citation>
    <scope>NUCLEOTIDE SEQUENCE</scope>
</reference>
<feature type="region of interest" description="Disordered" evidence="1">
    <location>
        <begin position="56"/>
        <end position="93"/>
    </location>
</feature>